<dbReference type="Proteomes" id="UP001254488">
    <property type="component" value="Unassembled WGS sequence"/>
</dbReference>
<keyword evidence="2" id="KW-0378">Hydrolase</keyword>
<dbReference type="PANTHER" id="PTHR42850">
    <property type="entry name" value="METALLOPHOSPHOESTERASE"/>
    <property type="match status" value="1"/>
</dbReference>
<organism evidence="2 3">
    <name type="scientific">Patiriisocius hiemis</name>
    <dbReference type="NCBI Taxonomy" id="3075604"/>
    <lineage>
        <taxon>Bacteria</taxon>
        <taxon>Pseudomonadati</taxon>
        <taxon>Bacteroidota</taxon>
        <taxon>Flavobacteriia</taxon>
        <taxon>Flavobacteriales</taxon>
        <taxon>Flavobacteriaceae</taxon>
        <taxon>Patiriisocius</taxon>
    </lineage>
</organism>
<dbReference type="InterPro" id="IPR029052">
    <property type="entry name" value="Metallo-depent_PP-like"/>
</dbReference>
<sequence>MSTYVVGDIHGGLKGLLQVLDKVPYVVNDTFIFVGDYVDGWSENAETIRFLLSFSEKQPCIFIRGNHDELLYNYLVGKGEPTMWLNHGGQASKDSYAKISEEEKQQHIQFLESLHNYYIDDENKLYLHAGFTNLHGPQNEYFPNVVYWDRTLWEMVCALNPNLSPEDKNYPKRLKLFSEIYIGHTPVTRIGKTTPTNFANVWNIDTGAAFKGPVSIINTETKEFWQSDPVWELYPDEKGRN</sequence>
<evidence type="ECO:0000313" key="3">
    <source>
        <dbReference type="Proteomes" id="UP001254488"/>
    </source>
</evidence>
<dbReference type="RefSeq" id="WP_311332635.1">
    <property type="nucleotide sequence ID" value="NZ_JAVRHZ010000002.1"/>
</dbReference>
<proteinExistence type="predicted"/>
<dbReference type="Gene3D" id="3.60.21.10">
    <property type="match status" value="1"/>
</dbReference>
<name>A0ABU2YCS8_9FLAO</name>
<dbReference type="SUPFAM" id="SSF56300">
    <property type="entry name" value="Metallo-dependent phosphatases"/>
    <property type="match status" value="1"/>
</dbReference>
<keyword evidence="3" id="KW-1185">Reference proteome</keyword>
<dbReference type="InterPro" id="IPR004843">
    <property type="entry name" value="Calcineurin-like_PHP"/>
</dbReference>
<dbReference type="PANTHER" id="PTHR42850:SF4">
    <property type="entry name" value="ZINC-DEPENDENT ENDOPOLYPHOSPHATASE"/>
    <property type="match status" value="1"/>
</dbReference>
<dbReference type="GO" id="GO:0016787">
    <property type="term" value="F:hydrolase activity"/>
    <property type="evidence" value="ECO:0007669"/>
    <property type="project" value="UniProtKB-KW"/>
</dbReference>
<protein>
    <submittedName>
        <fullName evidence="2">Metallophosphoesterase family protein</fullName>
        <ecNumber evidence="2">3.1.-.-</ecNumber>
    </submittedName>
</protein>
<feature type="domain" description="Calcineurin-like phosphoesterase" evidence="1">
    <location>
        <begin position="1"/>
        <end position="191"/>
    </location>
</feature>
<comment type="caution">
    <text evidence="2">The sequence shown here is derived from an EMBL/GenBank/DDBJ whole genome shotgun (WGS) entry which is preliminary data.</text>
</comment>
<reference evidence="2 3" key="1">
    <citation type="submission" date="2023-09" db="EMBL/GenBank/DDBJ databases">
        <authorList>
            <person name="Rey-Velasco X."/>
        </authorList>
    </citation>
    <scope>NUCLEOTIDE SEQUENCE [LARGE SCALE GENOMIC DNA]</scope>
    <source>
        <strain evidence="2 3">W242</strain>
    </source>
</reference>
<dbReference type="CDD" id="cd00144">
    <property type="entry name" value="MPP_PPP_family"/>
    <property type="match status" value="1"/>
</dbReference>
<dbReference type="EMBL" id="JAVRHZ010000002">
    <property type="protein sequence ID" value="MDT0555686.1"/>
    <property type="molecule type" value="Genomic_DNA"/>
</dbReference>
<evidence type="ECO:0000313" key="2">
    <source>
        <dbReference type="EMBL" id="MDT0555686.1"/>
    </source>
</evidence>
<gene>
    <name evidence="2" type="ORF">RM538_06700</name>
</gene>
<dbReference type="PRINTS" id="PR00114">
    <property type="entry name" value="STPHPHTASE"/>
</dbReference>
<dbReference type="Pfam" id="PF00149">
    <property type="entry name" value="Metallophos"/>
    <property type="match status" value="1"/>
</dbReference>
<dbReference type="InterPro" id="IPR006186">
    <property type="entry name" value="Ser/Thr-sp_prot-phosphatase"/>
</dbReference>
<dbReference type="EC" id="3.1.-.-" evidence="2"/>
<evidence type="ECO:0000259" key="1">
    <source>
        <dbReference type="Pfam" id="PF00149"/>
    </source>
</evidence>
<accession>A0ABU2YCS8</accession>
<dbReference type="InterPro" id="IPR050126">
    <property type="entry name" value="Ap4A_hydrolase"/>
</dbReference>